<organism evidence="3">
    <name type="scientific">Cladocopium goreaui</name>
    <dbReference type="NCBI Taxonomy" id="2562237"/>
    <lineage>
        <taxon>Eukaryota</taxon>
        <taxon>Sar</taxon>
        <taxon>Alveolata</taxon>
        <taxon>Dinophyceae</taxon>
        <taxon>Suessiales</taxon>
        <taxon>Symbiodiniaceae</taxon>
        <taxon>Cladocopium</taxon>
    </lineage>
</organism>
<dbReference type="EMBL" id="CAMXCT030003888">
    <property type="protein sequence ID" value="CAL4794017.1"/>
    <property type="molecule type" value="Genomic_DNA"/>
</dbReference>
<dbReference type="EMBL" id="CAMXCT020003888">
    <property type="protein sequence ID" value="CAL1160080.1"/>
    <property type="molecule type" value="Genomic_DNA"/>
</dbReference>
<feature type="transmembrane region" description="Helical" evidence="1">
    <location>
        <begin position="101"/>
        <end position="120"/>
    </location>
</feature>
<evidence type="ECO:0000256" key="1">
    <source>
        <dbReference type="SAM" id="Phobius"/>
    </source>
</evidence>
<feature type="transmembrane region" description="Helical" evidence="1">
    <location>
        <begin position="279"/>
        <end position="300"/>
    </location>
</feature>
<keyword evidence="1" id="KW-0812">Transmembrane</keyword>
<dbReference type="EMBL" id="CAMXCT010003888">
    <property type="protein sequence ID" value="CAI4006705.1"/>
    <property type="molecule type" value="Genomic_DNA"/>
</dbReference>
<keyword evidence="5" id="KW-1185">Reference proteome</keyword>
<protein>
    <recommendedName>
        <fullName evidence="6">Transmembrane protein</fullName>
    </recommendedName>
</protein>
<keyword evidence="1" id="KW-0472">Membrane</keyword>
<dbReference type="OrthoDB" id="10371565at2759"/>
<feature type="chain" id="PRO_5043271375" description="Transmembrane protein" evidence="2">
    <location>
        <begin position="22"/>
        <end position="487"/>
    </location>
</feature>
<reference evidence="3" key="1">
    <citation type="submission" date="2022-10" db="EMBL/GenBank/DDBJ databases">
        <authorList>
            <person name="Chen Y."/>
            <person name="Dougan E. K."/>
            <person name="Chan C."/>
            <person name="Rhodes N."/>
            <person name="Thang M."/>
        </authorList>
    </citation>
    <scope>NUCLEOTIDE SEQUENCE</scope>
</reference>
<evidence type="ECO:0000313" key="4">
    <source>
        <dbReference type="EMBL" id="CAL1160080.1"/>
    </source>
</evidence>
<evidence type="ECO:0000313" key="5">
    <source>
        <dbReference type="Proteomes" id="UP001152797"/>
    </source>
</evidence>
<evidence type="ECO:0000313" key="3">
    <source>
        <dbReference type="EMBL" id="CAI4006705.1"/>
    </source>
</evidence>
<reference evidence="4" key="2">
    <citation type="submission" date="2024-04" db="EMBL/GenBank/DDBJ databases">
        <authorList>
            <person name="Chen Y."/>
            <person name="Shah S."/>
            <person name="Dougan E. K."/>
            <person name="Thang M."/>
            <person name="Chan C."/>
        </authorList>
    </citation>
    <scope>NUCLEOTIDE SEQUENCE [LARGE SCALE GENOMIC DNA]</scope>
</reference>
<keyword evidence="2" id="KW-0732">Signal</keyword>
<feature type="transmembrane region" description="Helical" evidence="1">
    <location>
        <begin position="141"/>
        <end position="159"/>
    </location>
</feature>
<evidence type="ECO:0008006" key="6">
    <source>
        <dbReference type="Google" id="ProtNLM"/>
    </source>
</evidence>
<comment type="caution">
    <text evidence="3">The sequence shown here is derived from an EMBL/GenBank/DDBJ whole genome shotgun (WGS) entry which is preliminary data.</text>
</comment>
<sequence>KQRRHLVIWALIWALLGAVSCGLSAGLAPECVDPVPRRTTSHQLCHQKWHLGNFTCDTYCCGSPTVESSGDVCAVCDHLGNCQMRPCAAAGSRLEYVFERIGQSIGFVAVWLGIVLVLLFSRAALRANGAERLMLLKSTSAFVLVVFFMLVLFGVYLYTDCHNEFRGIADVLLAVGFFCVLSSFQLFVRAFFIHFAIPKLDGLLDMVAEAGNCRDQRNLLILEVREETLRSFWEQQLQQDPAYVRNVQLSCPWLTYCSWVLLPVIPLLFIYAYGARVSLFLGALWLRLCVFIAHFYLLMLPRVQKWFHQQRVKKQLANVPPQLSVVLFHNNKAESLDQPAPLNDLKLMSAAFFSETNVLLQHSPGNGDRMFTSVITRSSILQNNNSWQLCFARSFRQSTQTLLQTARTEVEGMHFFPLEEQDVQRARAWLPATKCSTLKKVTHEEVQSNDAELAAISSNLHVGDRAGIVSSCRSPKVCAIKSVGVLL</sequence>
<feature type="transmembrane region" description="Helical" evidence="1">
    <location>
        <begin position="253"/>
        <end position="273"/>
    </location>
</feature>
<evidence type="ECO:0000256" key="2">
    <source>
        <dbReference type="SAM" id="SignalP"/>
    </source>
</evidence>
<dbReference type="AlphaFoldDB" id="A0A9P1DC21"/>
<feature type="non-terminal residue" evidence="3">
    <location>
        <position position="1"/>
    </location>
</feature>
<dbReference type="Proteomes" id="UP001152797">
    <property type="component" value="Unassembled WGS sequence"/>
</dbReference>
<feature type="signal peptide" evidence="2">
    <location>
        <begin position="1"/>
        <end position="21"/>
    </location>
</feature>
<keyword evidence="1" id="KW-1133">Transmembrane helix</keyword>
<name>A0A9P1DC21_9DINO</name>
<accession>A0A9P1DC21</accession>
<proteinExistence type="predicted"/>
<feature type="transmembrane region" description="Helical" evidence="1">
    <location>
        <begin position="171"/>
        <end position="192"/>
    </location>
</feature>
<gene>
    <name evidence="3" type="ORF">C1SCF055_LOCUS32320</name>
</gene>